<dbReference type="InterPro" id="IPR009057">
    <property type="entry name" value="Homeodomain-like_sf"/>
</dbReference>
<evidence type="ECO:0000259" key="4">
    <source>
        <dbReference type="PROSITE" id="PS50977"/>
    </source>
</evidence>
<dbReference type="InterPro" id="IPR050109">
    <property type="entry name" value="HTH-type_TetR-like_transc_reg"/>
</dbReference>
<dbReference type="Pfam" id="PF00440">
    <property type="entry name" value="TetR_N"/>
    <property type="match status" value="1"/>
</dbReference>
<dbReference type="PANTHER" id="PTHR30328:SF54">
    <property type="entry name" value="HTH-TYPE TRANSCRIPTIONAL REPRESSOR SCO4008"/>
    <property type="match status" value="1"/>
</dbReference>
<evidence type="ECO:0000256" key="1">
    <source>
        <dbReference type="ARBA" id="ARBA00023125"/>
    </source>
</evidence>
<dbReference type="PROSITE" id="PS50977">
    <property type="entry name" value="HTH_TETR_2"/>
    <property type="match status" value="1"/>
</dbReference>
<dbReference type="SUPFAM" id="SSF46689">
    <property type="entry name" value="Homeodomain-like"/>
    <property type="match status" value="1"/>
</dbReference>
<accession>A0ABX7T9T8</accession>
<dbReference type="InterPro" id="IPR036271">
    <property type="entry name" value="Tet_transcr_reg_TetR-rel_C_sf"/>
</dbReference>
<feature type="domain" description="HTH tetR-type" evidence="4">
    <location>
        <begin position="30"/>
        <end position="90"/>
    </location>
</feature>
<dbReference type="EMBL" id="CP071794">
    <property type="protein sequence ID" value="QTD57087.1"/>
    <property type="molecule type" value="Genomic_DNA"/>
</dbReference>
<gene>
    <name evidence="5" type="ORF">J4G78_05890</name>
</gene>
<keyword evidence="6" id="KW-1185">Reference proteome</keyword>
<reference evidence="5 6" key="1">
    <citation type="submission" date="2021-03" db="EMBL/GenBank/DDBJ databases">
        <title>Complete genome of Parasphingorhabdus_sp.JHSY0214.</title>
        <authorList>
            <person name="Yoo J.H."/>
            <person name="Bae J.W."/>
        </authorList>
    </citation>
    <scope>NUCLEOTIDE SEQUENCE [LARGE SCALE GENOMIC DNA]</scope>
    <source>
        <strain evidence="5 6">JHSY0214</strain>
    </source>
</reference>
<dbReference type="PANTHER" id="PTHR30328">
    <property type="entry name" value="TRANSCRIPTIONAL REPRESSOR"/>
    <property type="match status" value="1"/>
</dbReference>
<proteinExistence type="predicted"/>
<evidence type="ECO:0000256" key="3">
    <source>
        <dbReference type="SAM" id="MobiDB-lite"/>
    </source>
</evidence>
<feature type="DNA-binding region" description="H-T-H motif" evidence="2">
    <location>
        <begin position="53"/>
        <end position="72"/>
    </location>
</feature>
<dbReference type="SUPFAM" id="SSF48498">
    <property type="entry name" value="Tetracyclin repressor-like, C-terminal domain"/>
    <property type="match status" value="1"/>
</dbReference>
<dbReference type="Gene3D" id="1.10.10.60">
    <property type="entry name" value="Homeodomain-like"/>
    <property type="match status" value="1"/>
</dbReference>
<protein>
    <submittedName>
        <fullName evidence="5">TetR/AcrR family transcriptional regulator</fullName>
    </submittedName>
</protein>
<feature type="region of interest" description="Disordered" evidence="3">
    <location>
        <begin position="1"/>
        <end position="20"/>
    </location>
</feature>
<evidence type="ECO:0000313" key="6">
    <source>
        <dbReference type="Proteomes" id="UP000663923"/>
    </source>
</evidence>
<keyword evidence="1 2" id="KW-0238">DNA-binding</keyword>
<dbReference type="Proteomes" id="UP000663923">
    <property type="component" value="Chromosome"/>
</dbReference>
<sequence length="228" mass="25932">MNKTKIAAMEPSDPNTDSLNHRVPVQARSKQKRSEILHQARIIFAERGCDAANVRDIAAAAKTTHSMIRYHFGTKDQLWRESVRDMFELLDEALALDDQSSATLSGLEGFKAYLQRYIRYSAAHPEHARIMIMESVRGGDRLDWIVETFIRPLHENLSERFETSGGIQGMPDMHPISFVYILTAACQMPFVLAQEAKALYGINTLEDEMVETHIESVMNLFFQDRAIS</sequence>
<dbReference type="RefSeq" id="WP_207989299.1">
    <property type="nucleotide sequence ID" value="NZ_CP071794.1"/>
</dbReference>
<dbReference type="Gene3D" id="1.10.357.10">
    <property type="entry name" value="Tetracycline Repressor, domain 2"/>
    <property type="match status" value="1"/>
</dbReference>
<dbReference type="InterPro" id="IPR001647">
    <property type="entry name" value="HTH_TetR"/>
</dbReference>
<name>A0ABX7T9T8_9SPHN</name>
<evidence type="ECO:0000256" key="2">
    <source>
        <dbReference type="PROSITE-ProRule" id="PRU00335"/>
    </source>
</evidence>
<evidence type="ECO:0000313" key="5">
    <source>
        <dbReference type="EMBL" id="QTD57087.1"/>
    </source>
</evidence>
<organism evidence="5 6">
    <name type="scientific">Parasphingorhabdus cellanae</name>
    <dbReference type="NCBI Taxonomy" id="2806553"/>
    <lineage>
        <taxon>Bacteria</taxon>
        <taxon>Pseudomonadati</taxon>
        <taxon>Pseudomonadota</taxon>
        <taxon>Alphaproteobacteria</taxon>
        <taxon>Sphingomonadales</taxon>
        <taxon>Sphingomonadaceae</taxon>
        <taxon>Parasphingorhabdus</taxon>
    </lineage>
</organism>